<proteinExistence type="predicted"/>
<gene>
    <name evidence="2" type="ORF">BRM3_08770</name>
</gene>
<evidence type="ECO:0000256" key="1">
    <source>
        <dbReference type="SAM" id="MobiDB-lite"/>
    </source>
</evidence>
<dbReference type="Pfam" id="PF12277">
    <property type="entry name" value="DUF3618"/>
    <property type="match status" value="1"/>
</dbReference>
<sequence length="203" mass="21299">MTQQSPEEIRAEIERTRQNLSTDVDAVTDKVSPSNIAQRQTDKVKDKVNTVRERIMGSADDAGTRASDAASSARDTVQSVANDASATAQQVPSKVKRGTQGNPLAAGLIALGAGMLVASLLPVSDAEKRAASRVEEKAEPVLDEAKQQVRAVAEDLKEPAQEAASTIKDSAVESAQNVKSEGQSQTEDVVDSAKGAADDVRSS</sequence>
<name>A0ABY6FZC6_9MICO</name>
<feature type="region of interest" description="Disordered" evidence="1">
    <location>
        <begin position="15"/>
        <end position="100"/>
    </location>
</feature>
<dbReference type="EMBL" id="CP107020">
    <property type="protein sequence ID" value="UYG15736.1"/>
    <property type="molecule type" value="Genomic_DNA"/>
</dbReference>
<dbReference type="InterPro" id="IPR022062">
    <property type="entry name" value="DUF3618"/>
</dbReference>
<feature type="compositionally biased region" description="Low complexity" evidence="1">
    <location>
        <begin position="57"/>
        <end position="76"/>
    </location>
</feature>
<organism evidence="2 3">
    <name type="scientific">Brachybacterium huguangmaarense</name>
    <dbReference type="NCBI Taxonomy" id="1652028"/>
    <lineage>
        <taxon>Bacteria</taxon>
        <taxon>Bacillati</taxon>
        <taxon>Actinomycetota</taxon>
        <taxon>Actinomycetes</taxon>
        <taxon>Micrococcales</taxon>
        <taxon>Dermabacteraceae</taxon>
        <taxon>Brachybacterium</taxon>
    </lineage>
</organism>
<accession>A0ABY6FZC6</accession>
<evidence type="ECO:0000313" key="2">
    <source>
        <dbReference type="EMBL" id="UYG15736.1"/>
    </source>
</evidence>
<reference evidence="2" key="1">
    <citation type="submission" date="2022-10" db="EMBL/GenBank/DDBJ databases">
        <title>Whole-Genome Sequencing of Brachybacterium huguangmaarense BRM-3, Isolated from Betula schmidtii.</title>
        <authorList>
            <person name="Haam D."/>
        </authorList>
    </citation>
    <scope>NUCLEOTIDE SEQUENCE</scope>
    <source>
        <strain evidence="2">BRM-3</strain>
    </source>
</reference>
<evidence type="ECO:0000313" key="3">
    <source>
        <dbReference type="Proteomes" id="UP001164305"/>
    </source>
</evidence>
<keyword evidence="3" id="KW-1185">Reference proteome</keyword>
<dbReference type="SUPFAM" id="SSF58113">
    <property type="entry name" value="Apolipoprotein A-I"/>
    <property type="match status" value="1"/>
</dbReference>
<protein>
    <submittedName>
        <fullName evidence="2">DUF3618 domain-containing protein</fullName>
    </submittedName>
</protein>
<feature type="region of interest" description="Disordered" evidence="1">
    <location>
        <begin position="153"/>
        <end position="203"/>
    </location>
</feature>
<feature type="compositionally biased region" description="Polar residues" evidence="1">
    <location>
        <begin position="163"/>
        <end position="187"/>
    </location>
</feature>
<dbReference type="Gene3D" id="1.20.120.20">
    <property type="entry name" value="Apolipoprotein"/>
    <property type="match status" value="2"/>
</dbReference>
<dbReference type="Proteomes" id="UP001164305">
    <property type="component" value="Chromosome"/>
</dbReference>
<feature type="compositionally biased region" description="Polar residues" evidence="1">
    <location>
        <begin position="77"/>
        <end position="92"/>
    </location>
</feature>
<dbReference type="RefSeq" id="WP_263592950.1">
    <property type="nucleotide sequence ID" value="NZ_CP107020.1"/>
</dbReference>
<feature type="compositionally biased region" description="Basic and acidic residues" evidence="1">
    <location>
        <begin position="40"/>
        <end position="55"/>
    </location>
</feature>